<dbReference type="InterPro" id="IPR011990">
    <property type="entry name" value="TPR-like_helical_dom_sf"/>
</dbReference>
<reference evidence="2" key="1">
    <citation type="submission" date="2013-09" db="EMBL/GenBank/DDBJ databases">
        <title>Requirement of carbon dioxide for initial growth in facultative methylotroph, Acidomonas methanolica MB58.</title>
        <authorList>
            <person name="Mitsui R."/>
        </authorList>
    </citation>
    <scope>NUCLEOTIDE SEQUENCE</scope>
    <source>
        <strain evidence="2">MB58</strain>
    </source>
</reference>
<gene>
    <name evidence="2" type="primary">mxaK</name>
</gene>
<name>U3T114_ACIMT</name>
<dbReference type="RefSeq" id="WP_042058885.1">
    <property type="nucleotide sequence ID" value="NZ_JAHKKE010000026.1"/>
</dbReference>
<proteinExistence type="predicted"/>
<organism evidence="2">
    <name type="scientific">Acidomonas methanolica</name>
    <name type="common">Acetobacter methanolicus</name>
    <dbReference type="NCBI Taxonomy" id="437"/>
    <lineage>
        <taxon>Bacteria</taxon>
        <taxon>Pseudomonadati</taxon>
        <taxon>Pseudomonadota</taxon>
        <taxon>Alphaproteobacteria</taxon>
        <taxon>Acetobacterales</taxon>
        <taxon>Acetobacteraceae</taxon>
        <taxon>Acidomonas</taxon>
    </lineage>
</organism>
<feature type="region of interest" description="Disordered" evidence="1">
    <location>
        <begin position="169"/>
        <end position="192"/>
    </location>
</feature>
<evidence type="ECO:0000256" key="1">
    <source>
        <dbReference type="SAM" id="MobiDB-lite"/>
    </source>
</evidence>
<dbReference type="Gene3D" id="1.25.40.10">
    <property type="entry name" value="Tetratricopeptide repeat domain"/>
    <property type="match status" value="1"/>
</dbReference>
<sequence>MRAALRARLTRGMAVFWPWALLGAALCGAGVAGYDWVRLTHENHLVRALGRSDDVAVSPDASARLLLARALFLLRMGKPAGAEALASRVAARGTPREAASLHYDLGNFYLREAFARIGDARFEEATPLVIQAKRHYRAALALEPDDWDGKFNLDVAMRLVRDFPISPQGKGDTLPASKKLWPDLPGQPEGLP</sequence>
<dbReference type="AlphaFoldDB" id="U3T114"/>
<accession>U3T114</accession>
<evidence type="ECO:0008006" key="3">
    <source>
        <dbReference type="Google" id="ProtNLM"/>
    </source>
</evidence>
<evidence type="ECO:0000313" key="2">
    <source>
        <dbReference type="EMBL" id="BAN85795.1"/>
    </source>
</evidence>
<protein>
    <recommendedName>
        <fullName evidence="3">MxaK protein</fullName>
    </recommendedName>
</protein>
<dbReference type="EMBL" id="AB855793">
    <property type="protein sequence ID" value="BAN85795.1"/>
    <property type="molecule type" value="Genomic_DNA"/>
</dbReference>